<proteinExistence type="predicted"/>
<dbReference type="EMBL" id="RSCE01000018">
    <property type="protein sequence ID" value="RSH77035.1"/>
    <property type="molecule type" value="Genomic_DNA"/>
</dbReference>
<sequence length="328" mass="37786">MGTSTAPVFLPGAYPHIADEVLSYCKPAQLYDLRATCGYLYDLVDKFLVSNRHIDIKEDYNPETDQLSVEVWRHRSKNLKACRLPAFSSCQTIDQRSKRLLERVRFIDLDGVEVNPYIHRILHLVKNVEVIRLRRSRSSRSPPDLWRIVPVAPKTVVSCARVLPEFTHAASQAVTRIVLNRNIAKDESWSSWFPKIQFPNVKEVVIFQDPMQWCRHPRLWSISQSMDRLHGLHHSDLVAIISHVAIDRGFTTEIKTTVVFDKVYHSEGQITPAEVLKDAKANIQEELPLAREKNIDKALSNVEFISSSEYRDRIGADQFTLFSFSRHL</sequence>
<keyword evidence="2" id="KW-1185">Reference proteome</keyword>
<reference evidence="1 2" key="1">
    <citation type="submission" date="2018-11" db="EMBL/GenBank/DDBJ databases">
        <title>Genome sequence of Apiotrichum porosum DSM 27194.</title>
        <authorList>
            <person name="Aliyu H."/>
            <person name="Gorte O."/>
            <person name="Ochsenreither K."/>
        </authorList>
    </citation>
    <scope>NUCLEOTIDE SEQUENCE [LARGE SCALE GENOMIC DNA]</scope>
    <source>
        <strain evidence="1 2">DSM 27194</strain>
    </source>
</reference>
<evidence type="ECO:0000313" key="2">
    <source>
        <dbReference type="Proteomes" id="UP000279236"/>
    </source>
</evidence>
<dbReference type="RefSeq" id="XP_028472182.1">
    <property type="nucleotide sequence ID" value="XM_028619313.1"/>
</dbReference>
<protein>
    <recommendedName>
        <fullName evidence="3">F-box domain-containing protein</fullName>
    </recommendedName>
</protein>
<dbReference type="GeneID" id="39588196"/>
<accession>A0A427XDV2</accession>
<organism evidence="1 2">
    <name type="scientific">Apiotrichum porosum</name>
    <dbReference type="NCBI Taxonomy" id="105984"/>
    <lineage>
        <taxon>Eukaryota</taxon>
        <taxon>Fungi</taxon>
        <taxon>Dikarya</taxon>
        <taxon>Basidiomycota</taxon>
        <taxon>Agaricomycotina</taxon>
        <taxon>Tremellomycetes</taxon>
        <taxon>Trichosporonales</taxon>
        <taxon>Trichosporonaceae</taxon>
        <taxon>Apiotrichum</taxon>
    </lineage>
</organism>
<comment type="caution">
    <text evidence="1">The sequence shown here is derived from an EMBL/GenBank/DDBJ whole genome shotgun (WGS) entry which is preliminary data.</text>
</comment>
<name>A0A427XDV2_9TREE</name>
<dbReference type="AlphaFoldDB" id="A0A427XDV2"/>
<dbReference type="Proteomes" id="UP000279236">
    <property type="component" value="Unassembled WGS sequence"/>
</dbReference>
<gene>
    <name evidence="1" type="ORF">EHS24_003653</name>
</gene>
<evidence type="ECO:0008006" key="3">
    <source>
        <dbReference type="Google" id="ProtNLM"/>
    </source>
</evidence>
<evidence type="ECO:0000313" key="1">
    <source>
        <dbReference type="EMBL" id="RSH77035.1"/>
    </source>
</evidence>